<dbReference type="Pfam" id="PF01593">
    <property type="entry name" value="Amino_oxidase"/>
    <property type="match status" value="1"/>
</dbReference>
<feature type="domain" description="Rieske" evidence="6">
    <location>
        <begin position="323"/>
        <end position="417"/>
    </location>
</feature>
<dbReference type="InterPro" id="IPR036922">
    <property type="entry name" value="Rieske_2Fe-2S_sf"/>
</dbReference>
<reference evidence="7" key="1">
    <citation type="submission" date="2016-09" db="EMBL/GenBank/DDBJ databases">
        <title>Genome sequence of Chlorobaculum limnaeum.</title>
        <authorList>
            <person name="Liu Z."/>
            <person name="Tank M."/>
            <person name="Bryant D.A."/>
        </authorList>
    </citation>
    <scope>NUCLEOTIDE SEQUENCE [LARGE SCALE GENOMIC DNA]</scope>
    <source>
        <strain evidence="7">DSM 1677</strain>
    </source>
</reference>
<dbReference type="InterPro" id="IPR017941">
    <property type="entry name" value="Rieske_2Fe-2S"/>
</dbReference>
<evidence type="ECO:0000256" key="2">
    <source>
        <dbReference type="ARBA" id="ARBA00022723"/>
    </source>
</evidence>
<dbReference type="Gene3D" id="2.102.10.10">
    <property type="entry name" value="Rieske [2Fe-2S] iron-sulphur domain"/>
    <property type="match status" value="1"/>
</dbReference>
<dbReference type="PANTHER" id="PTHR42923:SF43">
    <property type="entry name" value="AMINE OXIDASE"/>
    <property type="match status" value="1"/>
</dbReference>
<organism evidence="7 8">
    <name type="scientific">Chlorobaculum limnaeum</name>
    <dbReference type="NCBI Taxonomy" id="274537"/>
    <lineage>
        <taxon>Bacteria</taxon>
        <taxon>Pseudomonadati</taxon>
        <taxon>Chlorobiota</taxon>
        <taxon>Chlorobiia</taxon>
        <taxon>Chlorobiales</taxon>
        <taxon>Chlorobiaceae</taxon>
        <taxon>Chlorobaculum</taxon>
    </lineage>
</organism>
<dbReference type="InterPro" id="IPR002937">
    <property type="entry name" value="Amino_oxidase"/>
</dbReference>
<dbReference type="SUPFAM" id="SSF50022">
    <property type="entry name" value="ISP domain"/>
    <property type="match status" value="1"/>
</dbReference>
<evidence type="ECO:0000313" key="8">
    <source>
        <dbReference type="Proteomes" id="UP000095185"/>
    </source>
</evidence>
<protein>
    <submittedName>
        <fullName evidence="7">(2Fe-2S)-binding protein</fullName>
    </submittedName>
</protein>
<keyword evidence="3" id="KW-0408">Iron</keyword>
<evidence type="ECO:0000259" key="6">
    <source>
        <dbReference type="PROSITE" id="PS51296"/>
    </source>
</evidence>
<dbReference type="STRING" id="274537.BIU88_01545"/>
<gene>
    <name evidence="7" type="ORF">BIU88_01545</name>
</gene>
<proteinExistence type="predicted"/>
<evidence type="ECO:0000256" key="5">
    <source>
        <dbReference type="SAM" id="Phobius"/>
    </source>
</evidence>
<dbReference type="AlphaFoldDB" id="A0A1D8CYQ5"/>
<keyword evidence="8" id="KW-1185">Reference proteome</keyword>
<dbReference type="Proteomes" id="UP000095185">
    <property type="component" value="Chromosome"/>
</dbReference>
<dbReference type="OrthoDB" id="165343at2"/>
<accession>A0A1D8CYQ5</accession>
<dbReference type="EMBL" id="CP017305">
    <property type="protein sequence ID" value="AOS82943.1"/>
    <property type="molecule type" value="Genomic_DNA"/>
</dbReference>
<dbReference type="PROSITE" id="PS51296">
    <property type="entry name" value="RIESKE"/>
    <property type="match status" value="1"/>
</dbReference>
<dbReference type="Gene3D" id="3.50.50.60">
    <property type="entry name" value="FAD/NAD(P)-binding domain"/>
    <property type="match status" value="1"/>
</dbReference>
<name>A0A1D8CYQ5_CHLLM</name>
<dbReference type="GO" id="GO:0051537">
    <property type="term" value="F:2 iron, 2 sulfur cluster binding"/>
    <property type="evidence" value="ECO:0007669"/>
    <property type="project" value="UniProtKB-KW"/>
</dbReference>
<sequence length="648" mass="70935">MQRREFFQHLLKRAGIGAGALTAATAGFIGYYQPRKEFFDTSGKNNAELPEKLTTPKKAVVIGGGLAGISSALELARRNFEVTLVEASPSLGGKLTGWPIDALGERFPVEHGFHGFFDQYYNLNEMFVSADIGSEMFTASPGYPVIFSDKQVEVFGQTPKWFPFNIISVVEQSKRLDIASFLKEFPGLWPVISMFRYQYDRTFRDWDSIDFMTYCRRGDVLPAFVDTVLHPFSDATMNRMEVLSAAEAMRYFHFYFMGSPEGLSFKITTRDCMTALIDPLERKLKAMGVRVLKGQKARSLAMQGGKVTAVRLAGVGAGGGVVVASIPKSDVPESGWKQHMADGGIPVVVARRNSAWVAFDGRCTHMGCPVGPEAGTDGLFCPCHAGRFDADGVPVGGPPKAPLARLNVREEGEMLVVEQASAGATPVVVADEELPCDYCVLVSDVRGARELIAGSQPGNGDFAGRVAALGEADPYVVWRVWLDRPVPSAAYPFYTVSGYTYTDSITFYSSFQQPFISWAKRTGGCVAELHAYAVAPQDVRPEPEIRAAMLQELHAMFPETKNATIRHEIFMMQSNFTRWAPGDHAKRPGVETPYANLYLAGDWVNTNAPVFLMEAAAFTGRQAANAIAAKESLRQTPLPIVPMDGIFA</sequence>
<dbReference type="GO" id="GO:0016491">
    <property type="term" value="F:oxidoreductase activity"/>
    <property type="evidence" value="ECO:0007669"/>
    <property type="project" value="InterPro"/>
</dbReference>
<dbReference type="KEGG" id="clz:BIU88_01545"/>
<keyword evidence="1" id="KW-0001">2Fe-2S</keyword>
<keyword evidence="5" id="KW-0472">Membrane</keyword>
<dbReference type="Pfam" id="PF00355">
    <property type="entry name" value="Rieske"/>
    <property type="match status" value="1"/>
</dbReference>
<dbReference type="Pfam" id="PF13450">
    <property type="entry name" value="NAD_binding_8"/>
    <property type="match status" value="1"/>
</dbReference>
<dbReference type="InterPro" id="IPR050464">
    <property type="entry name" value="Zeta_carotene_desat/Oxidored"/>
</dbReference>
<keyword evidence="2" id="KW-0479">Metal-binding</keyword>
<keyword evidence="4" id="KW-0411">Iron-sulfur</keyword>
<feature type="transmembrane region" description="Helical" evidence="5">
    <location>
        <begin position="12"/>
        <end position="32"/>
    </location>
</feature>
<evidence type="ECO:0000313" key="7">
    <source>
        <dbReference type="EMBL" id="AOS82943.1"/>
    </source>
</evidence>
<evidence type="ECO:0000256" key="3">
    <source>
        <dbReference type="ARBA" id="ARBA00023004"/>
    </source>
</evidence>
<evidence type="ECO:0000256" key="4">
    <source>
        <dbReference type="ARBA" id="ARBA00023014"/>
    </source>
</evidence>
<keyword evidence="5" id="KW-0812">Transmembrane</keyword>
<dbReference type="GO" id="GO:0046872">
    <property type="term" value="F:metal ion binding"/>
    <property type="evidence" value="ECO:0007669"/>
    <property type="project" value="UniProtKB-KW"/>
</dbReference>
<evidence type="ECO:0000256" key="1">
    <source>
        <dbReference type="ARBA" id="ARBA00022714"/>
    </source>
</evidence>
<dbReference type="PANTHER" id="PTHR42923">
    <property type="entry name" value="PROTOPORPHYRINOGEN OXIDASE"/>
    <property type="match status" value="1"/>
</dbReference>
<dbReference type="SUPFAM" id="SSF51905">
    <property type="entry name" value="FAD/NAD(P)-binding domain"/>
    <property type="match status" value="1"/>
</dbReference>
<dbReference type="RefSeq" id="WP_069808673.1">
    <property type="nucleotide sequence ID" value="NZ_CP017305.1"/>
</dbReference>
<keyword evidence="5" id="KW-1133">Transmembrane helix</keyword>
<dbReference type="InterPro" id="IPR036188">
    <property type="entry name" value="FAD/NAD-bd_sf"/>
</dbReference>
<dbReference type="CDD" id="cd03467">
    <property type="entry name" value="Rieske"/>
    <property type="match status" value="1"/>
</dbReference>